<keyword evidence="3" id="KW-1185">Reference proteome</keyword>
<protein>
    <submittedName>
        <fullName evidence="2">Nucleotidyltransferase domain-containing protein</fullName>
    </submittedName>
</protein>
<dbReference type="RefSeq" id="WP_128628801.1">
    <property type="nucleotide sequence ID" value="NZ_RKST01000060.1"/>
</dbReference>
<name>A0A432UZ84_9HYPH</name>
<keyword evidence="2" id="KW-0808">Transferase</keyword>
<comment type="caution">
    <text evidence="2">The sequence shown here is derived from an EMBL/GenBank/DDBJ whole genome shotgun (WGS) entry which is preliminary data.</text>
</comment>
<sequence>MAIAPLNLPSPLAETVIGLAVFGSYGRGDFDAHSDLDLLVVVKDGSGTASEQGIVEALKPALPKEPSVSFYGEKKFRDLFEEGNLFAWHIFLEAKLIPGFLHPSDVFGRPNLYRTASADIDGLIEILNGVPRWIASNPQNAVFELGILYVCARNIAMSASWHLKSRPNFGRYSPFGLPGPVRFPMSMERYEIAVRCRMASARGEEPPNVTPLVVEETSEMLGAWARSVSDFVRTVA</sequence>
<dbReference type="Gene3D" id="3.30.460.10">
    <property type="entry name" value="Beta Polymerase, domain 2"/>
    <property type="match status" value="1"/>
</dbReference>
<dbReference type="InterPro" id="IPR002934">
    <property type="entry name" value="Polymerase_NTP_transf_dom"/>
</dbReference>
<dbReference type="CDD" id="cd05403">
    <property type="entry name" value="NT_KNTase_like"/>
    <property type="match status" value="1"/>
</dbReference>
<dbReference type="SUPFAM" id="SSF81301">
    <property type="entry name" value="Nucleotidyltransferase"/>
    <property type="match status" value="1"/>
</dbReference>
<dbReference type="EMBL" id="RKST01000060">
    <property type="protein sequence ID" value="RUM95220.1"/>
    <property type="molecule type" value="Genomic_DNA"/>
</dbReference>
<gene>
    <name evidence="2" type="ORF">EET67_24530</name>
</gene>
<dbReference type="OrthoDB" id="8447086at2"/>
<evidence type="ECO:0000259" key="1">
    <source>
        <dbReference type="Pfam" id="PF01909"/>
    </source>
</evidence>
<reference evidence="2 3" key="1">
    <citation type="submission" date="2018-11" db="EMBL/GenBank/DDBJ databases">
        <title>Pseudaminobacter arsenicus sp. nov., an arsenic-resistant bacterium isolated from arsenic-rich aquifers.</title>
        <authorList>
            <person name="Mu Y."/>
        </authorList>
    </citation>
    <scope>NUCLEOTIDE SEQUENCE [LARGE SCALE GENOMIC DNA]</scope>
    <source>
        <strain evidence="2 3">CB3</strain>
    </source>
</reference>
<feature type="domain" description="Polymerase nucleotidyl transferase" evidence="1">
    <location>
        <begin position="16"/>
        <end position="76"/>
    </location>
</feature>
<dbReference type="InterPro" id="IPR043519">
    <property type="entry name" value="NT_sf"/>
</dbReference>
<accession>A0A432UZ84</accession>
<dbReference type="Pfam" id="PF01909">
    <property type="entry name" value="NTP_transf_2"/>
    <property type="match status" value="1"/>
</dbReference>
<evidence type="ECO:0000313" key="3">
    <source>
        <dbReference type="Proteomes" id="UP000281647"/>
    </source>
</evidence>
<dbReference type="Proteomes" id="UP000281647">
    <property type="component" value="Unassembled WGS sequence"/>
</dbReference>
<organism evidence="2 3">
    <name type="scientific">Borborobacter arsenicus</name>
    <dbReference type="NCBI Taxonomy" id="1851146"/>
    <lineage>
        <taxon>Bacteria</taxon>
        <taxon>Pseudomonadati</taxon>
        <taxon>Pseudomonadota</taxon>
        <taxon>Alphaproteobacteria</taxon>
        <taxon>Hyphomicrobiales</taxon>
        <taxon>Phyllobacteriaceae</taxon>
        <taxon>Borborobacter</taxon>
    </lineage>
</organism>
<dbReference type="AlphaFoldDB" id="A0A432UZ84"/>
<dbReference type="GO" id="GO:0016779">
    <property type="term" value="F:nucleotidyltransferase activity"/>
    <property type="evidence" value="ECO:0007669"/>
    <property type="project" value="InterPro"/>
</dbReference>
<proteinExistence type="predicted"/>
<evidence type="ECO:0000313" key="2">
    <source>
        <dbReference type="EMBL" id="RUM95220.1"/>
    </source>
</evidence>